<evidence type="ECO:0000313" key="1">
    <source>
        <dbReference type="EMBL" id="CAF4544161.1"/>
    </source>
</evidence>
<dbReference type="GO" id="GO:0003746">
    <property type="term" value="F:translation elongation factor activity"/>
    <property type="evidence" value="ECO:0007669"/>
    <property type="project" value="TreeGrafter"/>
</dbReference>
<dbReference type="PANTHER" id="PTHR43721:SF3">
    <property type="entry name" value="GTP-BINDING PROTEIN 2"/>
    <property type="match status" value="1"/>
</dbReference>
<gene>
    <name evidence="1" type="ORF">TMI583_LOCUS49451</name>
</gene>
<dbReference type="PANTHER" id="PTHR43721">
    <property type="entry name" value="ELONGATION FACTOR TU-RELATED"/>
    <property type="match status" value="1"/>
</dbReference>
<reference evidence="1" key="1">
    <citation type="submission" date="2021-02" db="EMBL/GenBank/DDBJ databases">
        <authorList>
            <person name="Nowell W R."/>
        </authorList>
    </citation>
    <scope>NUCLEOTIDE SEQUENCE</scope>
</reference>
<sequence length="74" mass="8190">VESGKSSLVGVLTHAELDNGRGRARLNLFRHLHEIQSGRTSSITHEILGFNNMGESVDYHSARTPNEICDRSSK</sequence>
<feature type="non-terminal residue" evidence="1">
    <location>
        <position position="1"/>
    </location>
</feature>
<dbReference type="AlphaFoldDB" id="A0A8S2YBI2"/>
<comment type="caution">
    <text evidence="1">The sequence shown here is derived from an EMBL/GenBank/DDBJ whole genome shotgun (WGS) entry which is preliminary data.</text>
</comment>
<proteinExistence type="predicted"/>
<organism evidence="1 2">
    <name type="scientific">Didymodactylos carnosus</name>
    <dbReference type="NCBI Taxonomy" id="1234261"/>
    <lineage>
        <taxon>Eukaryota</taxon>
        <taxon>Metazoa</taxon>
        <taxon>Spiralia</taxon>
        <taxon>Gnathifera</taxon>
        <taxon>Rotifera</taxon>
        <taxon>Eurotatoria</taxon>
        <taxon>Bdelloidea</taxon>
        <taxon>Philodinida</taxon>
        <taxon>Philodinidae</taxon>
        <taxon>Didymodactylos</taxon>
    </lineage>
</organism>
<dbReference type="EMBL" id="CAJOBA010107961">
    <property type="protein sequence ID" value="CAF4544161.1"/>
    <property type="molecule type" value="Genomic_DNA"/>
</dbReference>
<protein>
    <submittedName>
        <fullName evidence="1">Uncharacterized protein</fullName>
    </submittedName>
</protein>
<feature type="non-terminal residue" evidence="1">
    <location>
        <position position="74"/>
    </location>
</feature>
<dbReference type="Proteomes" id="UP000682733">
    <property type="component" value="Unassembled WGS sequence"/>
</dbReference>
<name>A0A8S2YBI2_9BILA</name>
<evidence type="ECO:0000313" key="2">
    <source>
        <dbReference type="Proteomes" id="UP000682733"/>
    </source>
</evidence>
<accession>A0A8S2YBI2</accession>
<dbReference type="InterPro" id="IPR050055">
    <property type="entry name" value="EF-Tu_GTPase"/>
</dbReference>